<accession>A0A0C1LB55</accession>
<dbReference type="AlphaFoldDB" id="A0A0C1LB55"/>
<comment type="caution">
    <text evidence="1">The sequence shown here is derived from an EMBL/GenBank/DDBJ whole genome shotgun (WGS) entry which is preliminary data.</text>
</comment>
<organism evidence="1 2">
    <name type="scientific">Flavihumibacter solisilvae</name>
    <dbReference type="NCBI Taxonomy" id="1349421"/>
    <lineage>
        <taxon>Bacteria</taxon>
        <taxon>Pseudomonadati</taxon>
        <taxon>Bacteroidota</taxon>
        <taxon>Chitinophagia</taxon>
        <taxon>Chitinophagales</taxon>
        <taxon>Chitinophagaceae</taxon>
        <taxon>Flavihumibacter</taxon>
    </lineage>
</organism>
<dbReference type="Proteomes" id="UP000031408">
    <property type="component" value="Unassembled WGS sequence"/>
</dbReference>
<evidence type="ECO:0000313" key="1">
    <source>
        <dbReference type="EMBL" id="KIC92758.1"/>
    </source>
</evidence>
<proteinExistence type="predicted"/>
<reference evidence="1 2" key="1">
    <citation type="submission" date="2014-11" db="EMBL/GenBank/DDBJ databases">
        <title>Genome sequence of Flavihumibacter solisilvae 3-3.</title>
        <authorList>
            <person name="Zhou G."/>
            <person name="Li M."/>
            <person name="Wang G."/>
        </authorList>
    </citation>
    <scope>NUCLEOTIDE SEQUENCE [LARGE SCALE GENOMIC DNA]</scope>
    <source>
        <strain evidence="1 2">3-3</strain>
    </source>
</reference>
<name>A0A0C1LB55_9BACT</name>
<evidence type="ECO:0000313" key="2">
    <source>
        <dbReference type="Proteomes" id="UP000031408"/>
    </source>
</evidence>
<sequence length="105" mass="11865">MIDYFTKVSEILHSGVVIALSNTLEPKFKIVDHFIIKLCDRKVGHFILPANKLLCMSNGCFVALNGCWCKLGTNKFIKPVIVLLKNFQNHFPFIALPANKMCLDI</sequence>
<gene>
    <name evidence="1" type="ORF">OI18_21120</name>
</gene>
<dbReference type="EMBL" id="JSVC01000028">
    <property type="protein sequence ID" value="KIC92758.1"/>
    <property type="molecule type" value="Genomic_DNA"/>
</dbReference>
<keyword evidence="2" id="KW-1185">Reference proteome</keyword>
<protein>
    <submittedName>
        <fullName evidence="1">Uncharacterized protein</fullName>
    </submittedName>
</protein>